<evidence type="ECO:0000256" key="2">
    <source>
        <dbReference type="ARBA" id="ARBA00022741"/>
    </source>
</evidence>
<dbReference type="PRINTS" id="PR00449">
    <property type="entry name" value="RASTRNSFRMNG"/>
</dbReference>
<evidence type="ECO:0000313" key="3">
    <source>
        <dbReference type="EnsemblMetazoa" id="Aqu2.1.37914_001"/>
    </source>
</evidence>
<dbReference type="STRING" id="400682.A0A1X7VDV3"/>
<dbReference type="GO" id="GO:0003924">
    <property type="term" value="F:GTPase activity"/>
    <property type="evidence" value="ECO:0007669"/>
    <property type="project" value="InterPro"/>
</dbReference>
<dbReference type="SMART" id="SM00174">
    <property type="entry name" value="RHO"/>
    <property type="match status" value="1"/>
</dbReference>
<organism evidence="3">
    <name type="scientific">Amphimedon queenslandica</name>
    <name type="common">Sponge</name>
    <dbReference type="NCBI Taxonomy" id="400682"/>
    <lineage>
        <taxon>Eukaryota</taxon>
        <taxon>Metazoa</taxon>
        <taxon>Porifera</taxon>
        <taxon>Demospongiae</taxon>
        <taxon>Heteroscleromorpha</taxon>
        <taxon>Haplosclerida</taxon>
        <taxon>Niphatidae</taxon>
        <taxon>Amphimedon</taxon>
    </lineage>
</organism>
<dbReference type="PROSITE" id="PS51419">
    <property type="entry name" value="RAB"/>
    <property type="match status" value="2"/>
</dbReference>
<dbReference type="InterPro" id="IPR027417">
    <property type="entry name" value="P-loop_NTPase"/>
</dbReference>
<dbReference type="CDD" id="cd00154">
    <property type="entry name" value="Rab"/>
    <property type="match status" value="2"/>
</dbReference>
<dbReference type="NCBIfam" id="TIGR00231">
    <property type="entry name" value="small_GTP"/>
    <property type="match status" value="2"/>
</dbReference>
<dbReference type="SUPFAM" id="SSF52540">
    <property type="entry name" value="P-loop containing nucleoside triphosphate hydrolases"/>
    <property type="match status" value="2"/>
</dbReference>
<dbReference type="GO" id="GO:0005525">
    <property type="term" value="F:GTP binding"/>
    <property type="evidence" value="ECO:0007669"/>
    <property type="project" value="InterPro"/>
</dbReference>
<dbReference type="FunFam" id="3.40.50.300:FF:001447">
    <property type="entry name" value="Ras-related protein Rab-1B"/>
    <property type="match status" value="1"/>
</dbReference>
<dbReference type="InParanoid" id="A0A1X7VDV3"/>
<accession>A0A1X7VDV3</accession>
<proteinExistence type="inferred from homology"/>
<dbReference type="PANTHER" id="PTHR47978">
    <property type="match status" value="1"/>
</dbReference>
<dbReference type="InterPro" id="IPR005225">
    <property type="entry name" value="Small_GTP-bd"/>
</dbReference>
<dbReference type="AlphaFoldDB" id="A0A1X7VDV3"/>
<protein>
    <submittedName>
        <fullName evidence="3">Uncharacterized protein</fullName>
    </submittedName>
</protein>
<comment type="similarity">
    <text evidence="1">Belongs to the small GTPase superfamily. Rab family.</text>
</comment>
<dbReference type="OrthoDB" id="28034at2759"/>
<evidence type="ECO:0000256" key="1">
    <source>
        <dbReference type="ARBA" id="ARBA00006270"/>
    </source>
</evidence>
<dbReference type="SMART" id="SM00173">
    <property type="entry name" value="RAS"/>
    <property type="match status" value="1"/>
</dbReference>
<reference evidence="3" key="1">
    <citation type="submission" date="2017-05" db="UniProtKB">
        <authorList>
            <consortium name="EnsemblMetazoa"/>
        </authorList>
    </citation>
    <scope>IDENTIFICATION</scope>
</reference>
<dbReference type="eggNOG" id="KOG0095">
    <property type="taxonomic scope" value="Eukaryota"/>
</dbReference>
<keyword evidence="2" id="KW-0547">Nucleotide-binding</keyword>
<dbReference type="SMART" id="SM00175">
    <property type="entry name" value="RAB"/>
    <property type="match status" value="1"/>
</dbReference>
<sequence>MTSATPNRPFHCHKVCLTGQAGVGKTSTFMRIKTGRFRVWSTTNLHADMYEMTRLINGEDISIVLHDTAGQEYYGTVSQNFYRNATAVIFMFAYNDLLSLERLTSHVEETTRHSHEKCLRILVCNKIDLEDDIISKDIIDCRRQLLECDCVYYISACTGQGVNKLVDALFQRLAAFSNSDNTFGESIKLQSENFSESRLVEGKAIAIMENKAHDFEMILLGDAGVGKTTLFIHLQTGKPADDDVRLTIGVDIAYKTLNISGQDVTVKISDTGGNERFRTLTSSFYRRANIVLLLYSIEDQYTLQTLPAWITECTEQNECPDNLLWVLIGNKSDADNDVEPSAVDSFCKEHNIKNRHFISAKYGTKVDDMFKSVLKVALEKRKSQGMEAASNNNGSSIKVGTTAIAPKKSTCSC</sequence>
<dbReference type="Pfam" id="PF00071">
    <property type="entry name" value="Ras"/>
    <property type="match status" value="2"/>
</dbReference>
<dbReference type="Gene3D" id="3.40.50.300">
    <property type="entry name" value="P-loop containing nucleotide triphosphate hydrolases"/>
    <property type="match status" value="2"/>
</dbReference>
<dbReference type="EnsemblMetazoa" id="Aqu2.1.37914_001">
    <property type="protein sequence ID" value="Aqu2.1.37914_001"/>
    <property type="gene ID" value="Aqu2.1.37914"/>
</dbReference>
<name>A0A1X7VDV3_AMPQE</name>
<dbReference type="InterPro" id="IPR001806">
    <property type="entry name" value="Small_GTPase"/>
</dbReference>